<gene>
    <name evidence="2" type="ORF">SAMN06265827_12444</name>
</gene>
<dbReference type="EMBL" id="OBDZ01000024">
    <property type="protein sequence ID" value="SNY38944.1"/>
    <property type="molecule type" value="Genomic_DNA"/>
</dbReference>
<protein>
    <submittedName>
        <fullName evidence="2">Uncharacterized protein</fullName>
    </submittedName>
</protein>
<dbReference type="Proteomes" id="UP000219573">
    <property type="component" value="Unassembled WGS sequence"/>
</dbReference>
<dbReference type="OrthoDB" id="9553486at2"/>
<accession>A0A285HTA3</accession>
<proteinExistence type="predicted"/>
<name>A0A285HTA3_9FIRM</name>
<keyword evidence="3" id="KW-1185">Reference proteome</keyword>
<evidence type="ECO:0000256" key="1">
    <source>
        <dbReference type="SAM" id="SignalP"/>
    </source>
</evidence>
<feature type="signal peptide" evidence="1">
    <location>
        <begin position="1"/>
        <end position="23"/>
    </location>
</feature>
<dbReference type="AlphaFoldDB" id="A0A285HTA3"/>
<feature type="chain" id="PRO_5012786604" evidence="1">
    <location>
        <begin position="24"/>
        <end position="457"/>
    </location>
</feature>
<evidence type="ECO:0000313" key="2">
    <source>
        <dbReference type="EMBL" id="SNY38944.1"/>
    </source>
</evidence>
<keyword evidence="1" id="KW-0732">Signal</keyword>
<dbReference type="RefSeq" id="WP_097018843.1">
    <property type="nucleotide sequence ID" value="NZ_OBDZ01000024.1"/>
</dbReference>
<reference evidence="3" key="1">
    <citation type="submission" date="2017-09" db="EMBL/GenBank/DDBJ databases">
        <authorList>
            <person name="Varghese N."/>
            <person name="Submissions S."/>
        </authorList>
    </citation>
    <scope>NUCLEOTIDE SEQUENCE [LARGE SCALE GENOMIC DNA]</scope>
    <source>
        <strain evidence="3">MSL47</strain>
    </source>
</reference>
<sequence length="457" mass="52812">MKKRIIFLFSIVILVSLSTIVMAEDSKEKTADEQKVQLELPLVDAPFNYQDGFYLPSMNQSLKITKDYFKLGLMLLDKTMDKLNLKGNSSDQVFWRGMSYILFAVESSRLPGADGWLHEEYHRAVLKNKGIDSYNGIYDLKGGEFTSVSEIDDQELAQMKAESNPDFVRLAAAGYEAQTELVLSLEKEKFFYNPRYSNGYRLTYWMDLFNNYDYLNACTDESTDEDVEEMIEEEGADMSKKDFTGLDFTAWVHDLFNPDVDYNQDRGYRQNGGGIDRYIRVSELSSEEMDYLNKQRRLAMLNALDPMLFGIDEFRLNENLAFNVNVRHYLTSFGSSVNLNFYLKKDDLKLFMSLLNQSNYKNYFPGIDLQLIDYPITFKDKKIKLTPRLMLWSQPKDQKFKTSQGEFGALLSVKLSTVINDKWGWNLKVAGKTDGWVASNVYLDQNISLQTGLTYSF</sequence>
<organism evidence="2 3">
    <name type="scientific">Orenia metallireducens</name>
    <dbReference type="NCBI Taxonomy" id="1413210"/>
    <lineage>
        <taxon>Bacteria</taxon>
        <taxon>Bacillati</taxon>
        <taxon>Bacillota</taxon>
        <taxon>Clostridia</taxon>
        <taxon>Halanaerobiales</taxon>
        <taxon>Halobacteroidaceae</taxon>
        <taxon>Orenia</taxon>
    </lineage>
</organism>
<evidence type="ECO:0000313" key="3">
    <source>
        <dbReference type="Proteomes" id="UP000219573"/>
    </source>
</evidence>